<feature type="transmembrane region" description="Helical" evidence="5">
    <location>
        <begin position="386"/>
        <end position="405"/>
    </location>
</feature>
<keyword evidence="8" id="KW-1185">Reference proteome</keyword>
<dbReference type="PANTHER" id="PTHR37422:SF21">
    <property type="entry name" value="EXOQ-LIKE PROTEIN"/>
    <property type="match status" value="1"/>
</dbReference>
<protein>
    <submittedName>
        <fullName evidence="7">O-antigen ligase family protein</fullName>
    </submittedName>
</protein>
<feature type="transmembrane region" description="Helical" evidence="5">
    <location>
        <begin position="178"/>
        <end position="198"/>
    </location>
</feature>
<dbReference type="RefSeq" id="WP_136963562.1">
    <property type="nucleotide sequence ID" value="NZ_CP039690.1"/>
</dbReference>
<evidence type="ECO:0000313" key="8">
    <source>
        <dbReference type="Proteomes" id="UP000298781"/>
    </source>
</evidence>
<keyword evidence="3 5" id="KW-1133">Transmembrane helix</keyword>
<name>A0A4D7BBX3_9HYPH</name>
<feature type="domain" description="O-antigen ligase-related" evidence="6">
    <location>
        <begin position="216"/>
        <end position="359"/>
    </location>
</feature>
<evidence type="ECO:0000313" key="7">
    <source>
        <dbReference type="EMBL" id="QCI68143.1"/>
    </source>
</evidence>
<keyword evidence="2 5" id="KW-0812">Transmembrane</keyword>
<dbReference type="EMBL" id="CP039690">
    <property type="protein sequence ID" value="QCI68143.1"/>
    <property type="molecule type" value="Genomic_DNA"/>
</dbReference>
<feature type="transmembrane region" description="Helical" evidence="5">
    <location>
        <begin position="230"/>
        <end position="247"/>
    </location>
</feature>
<proteinExistence type="predicted"/>
<reference evidence="7 8" key="1">
    <citation type="submission" date="2019-04" db="EMBL/GenBank/DDBJ databases">
        <title>Phreatobacter aquaticus sp. nov.</title>
        <authorList>
            <person name="Choi A."/>
        </authorList>
    </citation>
    <scope>NUCLEOTIDE SEQUENCE [LARGE SCALE GENOMIC DNA]</scope>
    <source>
        <strain evidence="7 8">KCTC 52518</strain>
    </source>
</reference>
<evidence type="ECO:0000259" key="6">
    <source>
        <dbReference type="Pfam" id="PF04932"/>
    </source>
</evidence>
<sequence length="443" mass="47702">MSQVTASHVDGSQESWARVARAGLFVAVWCLVWIGLEPFGDLGSQDLLGLTTGNDLWIYVTFGLLGAMIVGATVGRWKHFVTALTDRPFIWLALYIGVNIAISTDFASSLRRYILFLTVALIAALVCLLPRDRDEFARLIVGCALFVTILSYAGVLLLPELAVHQATDLVEARLAGDWRGVFGHKNLAGGVFSTMVFIGIFAARIGLVVPGMTLACLAGLFVVLSAAKSSIIIVVLTLLVSTACAGIKSTFGRALMVFTPLVVLLCLGVGSVISPAIGSIVSALPFDASFTGRTDVWAFALEKFAEKPVTGYGFLSFWSLESTKFGIEDNEQWAGSASNGHNGFLDTALNLGVIGLVLTVIVLVIQPFRNDLKARRQGADPIMTTLFFQLWLFSIYLSCMESFLFSRTDPVWFSLLVAVFGLRMTARFRVVANQPPSPPGAGA</sequence>
<comment type="subcellular location">
    <subcellularLocation>
        <location evidence="1">Membrane</location>
        <topology evidence="1">Multi-pass membrane protein</topology>
    </subcellularLocation>
</comment>
<dbReference type="GO" id="GO:0016020">
    <property type="term" value="C:membrane"/>
    <property type="evidence" value="ECO:0007669"/>
    <property type="project" value="UniProtKB-SubCell"/>
</dbReference>
<feature type="transmembrane region" description="Helical" evidence="5">
    <location>
        <begin position="136"/>
        <end position="158"/>
    </location>
</feature>
<feature type="transmembrane region" description="Helical" evidence="5">
    <location>
        <begin position="89"/>
        <end position="107"/>
    </location>
</feature>
<feature type="transmembrane region" description="Helical" evidence="5">
    <location>
        <begin position="254"/>
        <end position="277"/>
    </location>
</feature>
<dbReference type="KEGG" id="pstg:E8M01_30275"/>
<dbReference type="AlphaFoldDB" id="A0A4D7BBX3"/>
<evidence type="ECO:0000256" key="3">
    <source>
        <dbReference type="ARBA" id="ARBA00022989"/>
    </source>
</evidence>
<evidence type="ECO:0000256" key="5">
    <source>
        <dbReference type="SAM" id="Phobius"/>
    </source>
</evidence>
<feature type="transmembrane region" description="Helical" evidence="5">
    <location>
        <begin position="56"/>
        <end position="77"/>
    </location>
</feature>
<dbReference type="Proteomes" id="UP000298781">
    <property type="component" value="Chromosome"/>
</dbReference>
<dbReference type="OrthoDB" id="4391260at2"/>
<dbReference type="GO" id="GO:0016874">
    <property type="term" value="F:ligase activity"/>
    <property type="evidence" value="ECO:0007669"/>
    <property type="project" value="UniProtKB-KW"/>
</dbReference>
<dbReference type="InterPro" id="IPR007016">
    <property type="entry name" value="O-antigen_ligase-rel_domated"/>
</dbReference>
<evidence type="ECO:0000256" key="1">
    <source>
        <dbReference type="ARBA" id="ARBA00004141"/>
    </source>
</evidence>
<dbReference type="Pfam" id="PF04932">
    <property type="entry name" value="Wzy_C"/>
    <property type="match status" value="1"/>
</dbReference>
<evidence type="ECO:0000256" key="4">
    <source>
        <dbReference type="ARBA" id="ARBA00023136"/>
    </source>
</evidence>
<keyword evidence="7" id="KW-0436">Ligase</keyword>
<feature type="transmembrane region" description="Helical" evidence="5">
    <location>
        <begin position="113"/>
        <end position="129"/>
    </location>
</feature>
<dbReference type="InterPro" id="IPR051533">
    <property type="entry name" value="WaaL-like"/>
</dbReference>
<dbReference type="PANTHER" id="PTHR37422">
    <property type="entry name" value="TEICHURONIC ACID BIOSYNTHESIS PROTEIN TUAE"/>
    <property type="match status" value="1"/>
</dbReference>
<gene>
    <name evidence="7" type="ORF">E8M01_30275</name>
</gene>
<keyword evidence="4 5" id="KW-0472">Membrane</keyword>
<accession>A0A4D7BBX3</accession>
<feature type="transmembrane region" description="Helical" evidence="5">
    <location>
        <begin position="205"/>
        <end position="224"/>
    </location>
</feature>
<evidence type="ECO:0000256" key="2">
    <source>
        <dbReference type="ARBA" id="ARBA00022692"/>
    </source>
</evidence>
<feature type="transmembrane region" description="Helical" evidence="5">
    <location>
        <begin position="348"/>
        <end position="365"/>
    </location>
</feature>
<organism evidence="7 8">
    <name type="scientific">Phreatobacter stygius</name>
    <dbReference type="NCBI Taxonomy" id="1940610"/>
    <lineage>
        <taxon>Bacteria</taxon>
        <taxon>Pseudomonadati</taxon>
        <taxon>Pseudomonadota</taxon>
        <taxon>Alphaproteobacteria</taxon>
        <taxon>Hyphomicrobiales</taxon>
        <taxon>Phreatobacteraceae</taxon>
        <taxon>Phreatobacter</taxon>
    </lineage>
</organism>
<feature type="transmembrane region" description="Helical" evidence="5">
    <location>
        <begin position="19"/>
        <end position="36"/>
    </location>
</feature>